<dbReference type="InterPro" id="IPR025327">
    <property type="entry name" value="DUF4233"/>
</dbReference>
<gene>
    <name evidence="2" type="ORF">IDM48_05615</name>
</gene>
<name>A0A7H2BMU6_9MICC</name>
<dbReference type="AlphaFoldDB" id="A0A7H2BMU6"/>
<organism evidence="2 3">
    <name type="scientific">Rothia amarae</name>
    <dbReference type="NCBI Taxonomy" id="169480"/>
    <lineage>
        <taxon>Bacteria</taxon>
        <taxon>Bacillati</taxon>
        <taxon>Actinomycetota</taxon>
        <taxon>Actinomycetes</taxon>
        <taxon>Micrococcales</taxon>
        <taxon>Micrococcaceae</taxon>
        <taxon>Rothia</taxon>
    </lineage>
</organism>
<keyword evidence="1" id="KW-0472">Membrane</keyword>
<feature type="transmembrane region" description="Helical" evidence="1">
    <location>
        <begin position="85"/>
        <end position="118"/>
    </location>
</feature>
<keyword evidence="1" id="KW-1133">Transmembrane helix</keyword>
<dbReference type="EMBL" id="CP061538">
    <property type="protein sequence ID" value="QNV40992.1"/>
    <property type="molecule type" value="Genomic_DNA"/>
</dbReference>
<keyword evidence="3" id="KW-1185">Reference proteome</keyword>
<reference evidence="2 3" key="1">
    <citation type="submission" date="2020-09" db="EMBL/GenBank/DDBJ databases">
        <title>Investigation of environmental microbe.</title>
        <authorList>
            <person name="Ou Y."/>
            <person name="Kang Q."/>
        </authorList>
    </citation>
    <scope>NUCLEOTIDE SEQUENCE [LARGE SCALE GENOMIC DNA]</scope>
    <source>
        <strain evidence="2 3">KJZ-9</strain>
    </source>
</reference>
<evidence type="ECO:0000313" key="2">
    <source>
        <dbReference type="EMBL" id="QNV40992.1"/>
    </source>
</evidence>
<feature type="transmembrane region" description="Helical" evidence="1">
    <location>
        <begin position="25"/>
        <end position="46"/>
    </location>
</feature>
<sequence>MARMTKRQREWRPGQTKKPAQVKKMFASTVLTLEALVAFFATLATFGHHFNDGSLIKISIWVVGLLLAAAFIATPAFLSKSWGYTLGWVLQVCLILTGFALIPMFFIGACFAATYWYAVHTGEKLDYENVQRARAQREWERKNLSN</sequence>
<feature type="transmembrane region" description="Helical" evidence="1">
    <location>
        <begin position="58"/>
        <end position="78"/>
    </location>
</feature>
<evidence type="ECO:0000313" key="3">
    <source>
        <dbReference type="Proteomes" id="UP000516421"/>
    </source>
</evidence>
<proteinExistence type="predicted"/>
<dbReference type="Proteomes" id="UP000516421">
    <property type="component" value="Chromosome"/>
</dbReference>
<protein>
    <submittedName>
        <fullName evidence="2">DUF4233 domain-containing protein</fullName>
    </submittedName>
</protein>
<accession>A0A7H2BMU6</accession>
<evidence type="ECO:0000256" key="1">
    <source>
        <dbReference type="SAM" id="Phobius"/>
    </source>
</evidence>
<dbReference type="KEGG" id="rama:IDM48_05615"/>
<keyword evidence="1" id="KW-0812">Transmembrane</keyword>
<dbReference type="Pfam" id="PF14017">
    <property type="entry name" value="DUF4233"/>
    <property type="match status" value="1"/>
</dbReference>